<dbReference type="KEGG" id="aser:Asera_06410"/>
<reference evidence="2" key="1">
    <citation type="submission" date="2020-08" db="EMBL/GenBank/DDBJ databases">
        <title>Whole genome shotgun sequence of Actinocatenispora sera NBRC 101916.</title>
        <authorList>
            <person name="Komaki H."/>
            <person name="Tamura T."/>
        </authorList>
    </citation>
    <scope>NUCLEOTIDE SEQUENCE</scope>
    <source>
        <strain evidence="2">NBRC 101916</strain>
    </source>
</reference>
<feature type="region of interest" description="Disordered" evidence="1">
    <location>
        <begin position="23"/>
        <end position="69"/>
    </location>
</feature>
<evidence type="ECO:0000313" key="2">
    <source>
        <dbReference type="EMBL" id="BCJ26533.1"/>
    </source>
</evidence>
<evidence type="ECO:0000313" key="3">
    <source>
        <dbReference type="Proteomes" id="UP000680750"/>
    </source>
</evidence>
<feature type="compositionally biased region" description="Basic and acidic residues" evidence="1">
    <location>
        <begin position="32"/>
        <end position="44"/>
    </location>
</feature>
<dbReference type="EMBL" id="AP023354">
    <property type="protein sequence ID" value="BCJ26533.1"/>
    <property type="molecule type" value="Genomic_DNA"/>
</dbReference>
<gene>
    <name evidence="2" type="ORF">Asera_06410</name>
</gene>
<sequence>MFPTSISFAGPAGKLISCDEEPNYLPAGQFRPADRPYGDERVVDHGPVAGSNAGDPTAAVGRRYGSGSA</sequence>
<dbReference type="AlphaFoldDB" id="A0A810KTH7"/>
<evidence type="ECO:0000256" key="1">
    <source>
        <dbReference type="SAM" id="MobiDB-lite"/>
    </source>
</evidence>
<accession>A0A810KTH7</accession>
<keyword evidence="3" id="KW-1185">Reference proteome</keyword>
<proteinExistence type="predicted"/>
<protein>
    <submittedName>
        <fullName evidence="2">Uncharacterized protein</fullName>
    </submittedName>
</protein>
<name>A0A810KTH7_9ACTN</name>
<dbReference type="Proteomes" id="UP000680750">
    <property type="component" value="Chromosome"/>
</dbReference>
<organism evidence="2 3">
    <name type="scientific">Actinocatenispora sera</name>
    <dbReference type="NCBI Taxonomy" id="390989"/>
    <lineage>
        <taxon>Bacteria</taxon>
        <taxon>Bacillati</taxon>
        <taxon>Actinomycetota</taxon>
        <taxon>Actinomycetes</taxon>
        <taxon>Micromonosporales</taxon>
        <taxon>Micromonosporaceae</taxon>
        <taxon>Actinocatenispora</taxon>
    </lineage>
</organism>